<keyword evidence="6" id="KW-0727">SH2 domain</keyword>
<dbReference type="Proteomes" id="UP000218231">
    <property type="component" value="Unassembled WGS sequence"/>
</dbReference>
<feature type="compositionally biased region" description="Basic and acidic residues" evidence="9">
    <location>
        <begin position="73"/>
        <end position="92"/>
    </location>
</feature>
<comment type="catalytic activity">
    <reaction evidence="8">
        <text>L-tyrosyl-[protein] + ATP = O-phospho-L-tyrosyl-[protein] + ADP + H(+)</text>
        <dbReference type="Rhea" id="RHEA:10596"/>
        <dbReference type="Rhea" id="RHEA-COMP:10136"/>
        <dbReference type="Rhea" id="RHEA-COMP:20101"/>
        <dbReference type="ChEBI" id="CHEBI:15378"/>
        <dbReference type="ChEBI" id="CHEBI:30616"/>
        <dbReference type="ChEBI" id="CHEBI:46858"/>
        <dbReference type="ChEBI" id="CHEBI:61978"/>
        <dbReference type="ChEBI" id="CHEBI:456216"/>
        <dbReference type="EC" id="2.7.10.2"/>
    </reaction>
</comment>
<evidence type="ECO:0000259" key="10">
    <source>
        <dbReference type="PROSITE" id="PS50001"/>
    </source>
</evidence>
<dbReference type="PROSITE" id="PS50011">
    <property type="entry name" value="PROTEIN_KINASE_DOM"/>
    <property type="match status" value="1"/>
</dbReference>
<feature type="compositionally biased region" description="Basic and acidic residues" evidence="9">
    <location>
        <begin position="41"/>
        <end position="56"/>
    </location>
</feature>
<evidence type="ECO:0000256" key="8">
    <source>
        <dbReference type="RuleBase" id="RU362096"/>
    </source>
</evidence>
<dbReference type="EC" id="2.7.10.2" evidence="8"/>
<dbReference type="OrthoDB" id="3256376at2759"/>
<dbReference type="PROSITE" id="PS50001">
    <property type="entry name" value="SH2"/>
    <property type="match status" value="1"/>
</dbReference>
<dbReference type="InterPro" id="IPR050198">
    <property type="entry name" value="Non-receptor_tyrosine_kinases"/>
</dbReference>
<dbReference type="SMART" id="SM00219">
    <property type="entry name" value="TyrKc"/>
    <property type="match status" value="1"/>
</dbReference>
<feature type="domain" description="Protein kinase" evidence="11">
    <location>
        <begin position="241"/>
        <end position="502"/>
    </location>
</feature>
<dbReference type="GO" id="GO:0004715">
    <property type="term" value="F:non-membrane spanning protein tyrosine kinase activity"/>
    <property type="evidence" value="ECO:0007669"/>
    <property type="project" value="UniProtKB-EC"/>
</dbReference>
<evidence type="ECO:0000313" key="12">
    <source>
        <dbReference type="EMBL" id="PAV57330.1"/>
    </source>
</evidence>
<feature type="compositionally biased region" description="Low complexity" evidence="9">
    <location>
        <begin position="521"/>
        <end position="531"/>
    </location>
</feature>
<keyword evidence="13" id="KW-1185">Reference proteome</keyword>
<feature type="compositionally biased region" description="Polar residues" evidence="9">
    <location>
        <begin position="532"/>
        <end position="546"/>
    </location>
</feature>
<evidence type="ECO:0000256" key="7">
    <source>
        <dbReference type="PROSITE-ProRule" id="PRU10141"/>
    </source>
</evidence>
<keyword evidence="4 7" id="KW-0067">ATP-binding</keyword>
<dbReference type="PANTHER" id="PTHR24418">
    <property type="entry name" value="TYROSINE-PROTEIN KINASE"/>
    <property type="match status" value="1"/>
</dbReference>
<feature type="compositionally biased region" description="Basic and acidic residues" evidence="9">
    <location>
        <begin position="21"/>
        <end position="30"/>
    </location>
</feature>
<evidence type="ECO:0000256" key="3">
    <source>
        <dbReference type="ARBA" id="ARBA00022777"/>
    </source>
</evidence>
<dbReference type="PROSITE" id="PS00107">
    <property type="entry name" value="PROTEIN_KINASE_ATP"/>
    <property type="match status" value="1"/>
</dbReference>
<feature type="domain" description="SH2" evidence="10">
    <location>
        <begin position="131"/>
        <end position="229"/>
    </location>
</feature>
<dbReference type="AlphaFoldDB" id="A0A2A2J6D3"/>
<evidence type="ECO:0000259" key="11">
    <source>
        <dbReference type="PROSITE" id="PS50011"/>
    </source>
</evidence>
<evidence type="ECO:0000256" key="1">
    <source>
        <dbReference type="ARBA" id="ARBA00022679"/>
    </source>
</evidence>
<reference evidence="12 13" key="1">
    <citation type="journal article" date="2017" name="Curr. Biol.">
        <title>Genome architecture and evolution of a unichromosomal asexual nematode.</title>
        <authorList>
            <person name="Fradin H."/>
            <person name="Zegar C."/>
            <person name="Gutwein M."/>
            <person name="Lucas J."/>
            <person name="Kovtun M."/>
            <person name="Corcoran D."/>
            <person name="Baugh L.R."/>
            <person name="Kiontke K."/>
            <person name="Gunsalus K."/>
            <person name="Fitch D.H."/>
            <person name="Piano F."/>
        </authorList>
    </citation>
    <scope>NUCLEOTIDE SEQUENCE [LARGE SCALE GENOMIC DNA]</scope>
    <source>
        <strain evidence="12">PF1309</strain>
    </source>
</reference>
<evidence type="ECO:0000313" key="13">
    <source>
        <dbReference type="Proteomes" id="UP000218231"/>
    </source>
</evidence>
<keyword evidence="1 8" id="KW-0808">Transferase</keyword>
<dbReference type="InterPro" id="IPR001245">
    <property type="entry name" value="Ser-Thr/Tyr_kinase_cat_dom"/>
</dbReference>
<comment type="caution">
    <text evidence="12">The sequence shown here is derived from an EMBL/GenBank/DDBJ whole genome shotgun (WGS) entry which is preliminary data.</text>
</comment>
<evidence type="ECO:0000256" key="6">
    <source>
        <dbReference type="PROSITE-ProRule" id="PRU00191"/>
    </source>
</evidence>
<name>A0A2A2J6D3_9BILA</name>
<dbReference type="InterPro" id="IPR036860">
    <property type="entry name" value="SH2_dom_sf"/>
</dbReference>
<dbReference type="PRINTS" id="PR00109">
    <property type="entry name" value="TYRKINASE"/>
</dbReference>
<feature type="binding site" evidence="7">
    <location>
        <position position="275"/>
    </location>
    <ligand>
        <name>ATP</name>
        <dbReference type="ChEBI" id="CHEBI:30616"/>
    </ligand>
</feature>
<comment type="similarity">
    <text evidence="8">Belongs to the protein kinase superfamily. Tyr protein kinase family.</text>
</comment>
<dbReference type="Pfam" id="PF07714">
    <property type="entry name" value="PK_Tyr_Ser-Thr"/>
    <property type="match status" value="1"/>
</dbReference>
<evidence type="ECO:0000256" key="5">
    <source>
        <dbReference type="ARBA" id="ARBA00023137"/>
    </source>
</evidence>
<dbReference type="Gene3D" id="1.10.510.10">
    <property type="entry name" value="Transferase(Phosphotransferase) domain 1"/>
    <property type="match status" value="1"/>
</dbReference>
<dbReference type="STRING" id="2018661.A0A2A2J6D3"/>
<proteinExistence type="inferred from homology"/>
<dbReference type="SUPFAM" id="SSF55550">
    <property type="entry name" value="SH2 domain"/>
    <property type="match status" value="1"/>
</dbReference>
<dbReference type="GO" id="GO:0005524">
    <property type="term" value="F:ATP binding"/>
    <property type="evidence" value="ECO:0007669"/>
    <property type="project" value="UniProtKB-UniRule"/>
</dbReference>
<dbReference type="SUPFAM" id="SSF56112">
    <property type="entry name" value="Protein kinase-like (PK-like)"/>
    <property type="match status" value="1"/>
</dbReference>
<organism evidence="12 13">
    <name type="scientific">Diploscapter pachys</name>
    <dbReference type="NCBI Taxonomy" id="2018661"/>
    <lineage>
        <taxon>Eukaryota</taxon>
        <taxon>Metazoa</taxon>
        <taxon>Ecdysozoa</taxon>
        <taxon>Nematoda</taxon>
        <taxon>Chromadorea</taxon>
        <taxon>Rhabditida</taxon>
        <taxon>Rhabditina</taxon>
        <taxon>Rhabditomorpha</taxon>
        <taxon>Rhabditoidea</taxon>
        <taxon>Rhabditidae</taxon>
        <taxon>Diploscapter</taxon>
    </lineage>
</organism>
<keyword evidence="2 7" id="KW-0547">Nucleotide-binding</keyword>
<feature type="compositionally biased region" description="Pro residues" evidence="9">
    <location>
        <begin position="1"/>
        <end position="11"/>
    </location>
</feature>
<feature type="region of interest" description="Disordered" evidence="9">
    <location>
        <begin position="1"/>
        <end position="92"/>
    </location>
</feature>
<keyword evidence="3 8" id="KW-0418">Kinase</keyword>
<dbReference type="InterPro" id="IPR000980">
    <property type="entry name" value="SH2"/>
</dbReference>
<dbReference type="InterPro" id="IPR011009">
    <property type="entry name" value="Kinase-like_dom_sf"/>
</dbReference>
<dbReference type="Gene3D" id="3.30.200.20">
    <property type="entry name" value="Phosphorylase Kinase, domain 1"/>
    <property type="match status" value="1"/>
</dbReference>
<dbReference type="Gene3D" id="3.30.505.10">
    <property type="entry name" value="SH2 domain"/>
    <property type="match status" value="1"/>
</dbReference>
<accession>A0A2A2J6D3</accession>
<evidence type="ECO:0000256" key="4">
    <source>
        <dbReference type="ARBA" id="ARBA00022840"/>
    </source>
</evidence>
<evidence type="ECO:0000256" key="9">
    <source>
        <dbReference type="SAM" id="MobiDB-lite"/>
    </source>
</evidence>
<sequence>MHTPPTTPPPEQQQSSLSDPLGKKPPDINKRKSILQMATARSDREKEDNGVVKSDGRGGSPPDKPIEFVIIGKESDTNEKRRPTEEAAKQSMDDEMLTAPTKEALRTPPIVAPTRVRETFDIPNAPIDCPIFHGYIAPEDSKELLHKDGDYLIRCSEQRTADGMPHFMLVAKHGKDHISYPLNEDKGGFSLDEGPNFPTIDQMLKYTLQNQQQLNHPQKKGHVTLAKGIPRPKWQLKNQDIEVFEFLGEGQFGIIFRGYLQNYDESGPVECAVKKLKKNSDEIVGNKEMTSEARMMRAFQHENVVKLYGLVAETSPVTLVVEFMSGGDLARALRKRKIPPQYRIQLALHAALGVEHIHEKHHIHRDLAARNCLLTKDYRILKIADFGLTRKGYKYILREREAIAIRWQPPEALQHHIFTPQSDIWSFGVLIYEIFTNGAEPYEGIKNVRKEVIDRRGHVTFPENVIKELPTLIPCITRNAFAYEPDKRLTMKDYRTVLQKVVAAMSGIAAGQSHSRKHSANRANAANLSNRPPRSTISPTPQQNKSRGSRHAPGVPQPAVASKRVGQSRHKEPPEAKNSSRRKKKESRDKDNQQNQGSFRKKKKKKKRERGED</sequence>
<dbReference type="InterPro" id="IPR020635">
    <property type="entry name" value="Tyr_kinase_cat_dom"/>
</dbReference>
<dbReference type="InterPro" id="IPR017441">
    <property type="entry name" value="Protein_kinase_ATP_BS"/>
</dbReference>
<evidence type="ECO:0000256" key="2">
    <source>
        <dbReference type="ARBA" id="ARBA00022741"/>
    </source>
</evidence>
<dbReference type="EMBL" id="LIAE01010643">
    <property type="protein sequence ID" value="PAV57330.1"/>
    <property type="molecule type" value="Genomic_DNA"/>
</dbReference>
<feature type="region of interest" description="Disordered" evidence="9">
    <location>
        <begin position="509"/>
        <end position="613"/>
    </location>
</feature>
<dbReference type="SMART" id="SM00252">
    <property type="entry name" value="SH2"/>
    <property type="match status" value="1"/>
</dbReference>
<feature type="compositionally biased region" description="Basic residues" evidence="9">
    <location>
        <begin position="599"/>
        <end position="613"/>
    </location>
</feature>
<keyword evidence="5 8" id="KW-0829">Tyrosine-protein kinase</keyword>
<dbReference type="InterPro" id="IPR000719">
    <property type="entry name" value="Prot_kinase_dom"/>
</dbReference>
<dbReference type="CDD" id="cd00192">
    <property type="entry name" value="PTKc"/>
    <property type="match status" value="1"/>
</dbReference>
<gene>
    <name evidence="12" type="ORF">WR25_13730</name>
</gene>
<protein>
    <recommendedName>
        <fullName evidence="8">Tyrosine-protein kinase</fullName>
        <ecNumber evidence="8">2.7.10.2</ecNumber>
    </recommendedName>
</protein>